<dbReference type="AlphaFoldDB" id="A0A930HMA5"/>
<evidence type="ECO:0000313" key="2">
    <source>
        <dbReference type="Proteomes" id="UP000771736"/>
    </source>
</evidence>
<proteinExistence type="predicted"/>
<dbReference type="Proteomes" id="UP000771736">
    <property type="component" value="Unassembled WGS sequence"/>
</dbReference>
<dbReference type="SUPFAM" id="SSF55729">
    <property type="entry name" value="Acyl-CoA N-acyltransferases (Nat)"/>
    <property type="match status" value="1"/>
</dbReference>
<accession>A0A930HMA5</accession>
<dbReference type="EMBL" id="JABZSJ010000025">
    <property type="protein sequence ID" value="MBF1384331.1"/>
    <property type="molecule type" value="Genomic_DNA"/>
</dbReference>
<dbReference type="InterPro" id="IPR016181">
    <property type="entry name" value="Acyl_CoA_acyltransferase"/>
</dbReference>
<dbReference type="InterPro" id="IPR039968">
    <property type="entry name" value="BcerS-like"/>
</dbReference>
<comment type="caution">
    <text evidence="1">The sequence shown here is derived from an EMBL/GenBank/DDBJ whole genome shotgun (WGS) entry which is preliminary data.</text>
</comment>
<protein>
    <submittedName>
        <fullName evidence="1">N-acetyltransferase</fullName>
    </submittedName>
</protein>
<name>A0A930HMA5_9BACT</name>
<dbReference type="PANTHER" id="PTHR41368">
    <property type="entry name" value="PROTEIN YGHO"/>
    <property type="match status" value="1"/>
</dbReference>
<reference evidence="1" key="1">
    <citation type="submission" date="2020-04" db="EMBL/GenBank/DDBJ databases">
        <title>Deep metagenomics examines the oral microbiome during advanced dental caries in children, revealing novel taxa and co-occurrences with host molecules.</title>
        <authorList>
            <person name="Baker J.L."/>
            <person name="Morton J.T."/>
            <person name="Dinis M."/>
            <person name="Alvarez R."/>
            <person name="Tran N.C."/>
            <person name="Knight R."/>
            <person name="Edlund A."/>
        </authorList>
    </citation>
    <scope>NUCLEOTIDE SEQUENCE</scope>
    <source>
        <strain evidence="1">JCVI_44_bin.5</strain>
    </source>
</reference>
<dbReference type="PANTHER" id="PTHR41368:SF1">
    <property type="entry name" value="PROTEIN YGHO"/>
    <property type="match status" value="1"/>
</dbReference>
<sequence length="381" mass="44538">MSSIQIKKVANKEDLKSFIEFYYDLYAGNPYAVPNLYTDEWNTLSKDKNPAFEFCEAEYFIALKDNKIVGRVAAIINHKANQKWERKDVRFGWIDFIDDIDVSKELLNAVGDYGRSKGMETIAGPLGFTDMDAEGMLIMGFDQLGTIATNYNYDYYPKHVEAIGGWEKDIDYVEYKISVPDSIPEKLVKLSEMIQKRYNLHIKKLTKKEIFEGGYGRKIFELINNTYKDLYGFSELTERQIDQYIDQYFPYANLDFITVIEDGNKNNQIAGMGITIPSLSRALQKCKKGRLFPFGWWHLLKVIKFMKTEGVDLLLLGFLPEYRSKGANALLFYDLIPRYIKYGIKWGETQVEMETNNRVQSQWEMFDSVNHKRRRCYRKNL</sequence>
<evidence type="ECO:0000313" key="1">
    <source>
        <dbReference type="EMBL" id="MBF1384331.1"/>
    </source>
</evidence>
<organism evidence="1 2">
    <name type="scientific">Prevotella aurantiaca</name>
    <dbReference type="NCBI Taxonomy" id="596085"/>
    <lineage>
        <taxon>Bacteria</taxon>
        <taxon>Pseudomonadati</taxon>
        <taxon>Bacteroidota</taxon>
        <taxon>Bacteroidia</taxon>
        <taxon>Bacteroidales</taxon>
        <taxon>Prevotellaceae</taxon>
        <taxon>Prevotella</taxon>
    </lineage>
</organism>
<gene>
    <name evidence="1" type="ORF">HXN26_05690</name>
</gene>
<dbReference type="RefSeq" id="WP_273159481.1">
    <property type="nucleotide sequence ID" value="NZ_CALCFI010000091.1"/>
</dbReference>